<dbReference type="GO" id="GO:0003677">
    <property type="term" value="F:DNA binding"/>
    <property type="evidence" value="ECO:0007669"/>
    <property type="project" value="UniProtKB-UniRule"/>
</dbReference>
<keyword evidence="5" id="KW-1185">Reference proteome</keyword>
<dbReference type="PROSITE" id="PS50977">
    <property type="entry name" value="HTH_TETR_2"/>
    <property type="match status" value="1"/>
</dbReference>
<dbReference type="PRINTS" id="PR00455">
    <property type="entry name" value="HTHTETR"/>
</dbReference>
<keyword evidence="1 2" id="KW-0238">DNA-binding</keyword>
<dbReference type="EMBL" id="UEGS01000001">
    <property type="protein sequence ID" value="SRX79071.1"/>
    <property type="molecule type" value="Genomic_DNA"/>
</dbReference>
<dbReference type="InterPro" id="IPR009057">
    <property type="entry name" value="Homeodomain-like_sf"/>
</dbReference>
<dbReference type="AlphaFoldDB" id="A0A375YD91"/>
<evidence type="ECO:0000256" key="2">
    <source>
        <dbReference type="PROSITE-ProRule" id="PRU00335"/>
    </source>
</evidence>
<dbReference type="STRING" id="39692.BST38_06980"/>
<dbReference type="InterPro" id="IPR050624">
    <property type="entry name" value="HTH-type_Tx_Regulator"/>
</dbReference>
<dbReference type="InterPro" id="IPR001647">
    <property type="entry name" value="HTH_TetR"/>
</dbReference>
<evidence type="ECO:0000313" key="4">
    <source>
        <dbReference type="EMBL" id="SRX79071.1"/>
    </source>
</evidence>
<name>A0A375YD91_MYCPF</name>
<proteinExistence type="predicted"/>
<gene>
    <name evidence="4" type="ORF">MPP7335_00804</name>
</gene>
<evidence type="ECO:0000313" key="5">
    <source>
        <dbReference type="Proteomes" id="UP000252008"/>
    </source>
</evidence>
<protein>
    <submittedName>
        <fullName evidence="4">TetR family transcriptional regulator [Frankia sp. EAN1pec]</fullName>
    </submittedName>
</protein>
<dbReference type="Pfam" id="PF00440">
    <property type="entry name" value="TetR_N"/>
    <property type="match status" value="1"/>
</dbReference>
<dbReference type="Proteomes" id="UP000252008">
    <property type="component" value="Unassembled WGS sequence"/>
</dbReference>
<evidence type="ECO:0000256" key="1">
    <source>
        <dbReference type="ARBA" id="ARBA00023125"/>
    </source>
</evidence>
<feature type="domain" description="HTH tetR-type" evidence="3">
    <location>
        <begin position="10"/>
        <end position="70"/>
    </location>
</feature>
<dbReference type="Gene3D" id="1.10.357.10">
    <property type="entry name" value="Tetracycline Repressor, domain 2"/>
    <property type="match status" value="1"/>
</dbReference>
<dbReference type="PANTHER" id="PTHR43479:SF11">
    <property type="entry name" value="ACREF_ENVCD OPERON REPRESSOR-RELATED"/>
    <property type="match status" value="1"/>
</dbReference>
<dbReference type="PANTHER" id="PTHR43479">
    <property type="entry name" value="ACREF/ENVCD OPERON REPRESSOR-RELATED"/>
    <property type="match status" value="1"/>
</dbReference>
<reference evidence="4 5" key="1">
    <citation type="submission" date="2018-05" db="EMBL/GenBank/DDBJ databases">
        <authorList>
            <consortium name="IHU Genomes"/>
        </authorList>
    </citation>
    <scope>NUCLEOTIDE SEQUENCE [LARGE SCALE GENOMIC DNA]</scope>
    <source>
        <strain evidence="4 5">P7335</strain>
    </source>
</reference>
<accession>A0A375YD91</accession>
<organism evidence="4 5">
    <name type="scientific">Mycolicibacterium parafortuitum</name>
    <name type="common">Mycobacterium parafortuitum</name>
    <dbReference type="NCBI Taxonomy" id="39692"/>
    <lineage>
        <taxon>Bacteria</taxon>
        <taxon>Bacillati</taxon>
        <taxon>Actinomycetota</taxon>
        <taxon>Actinomycetes</taxon>
        <taxon>Mycobacteriales</taxon>
        <taxon>Mycobacteriaceae</taxon>
        <taxon>Mycolicibacterium</taxon>
    </lineage>
</organism>
<evidence type="ECO:0000259" key="3">
    <source>
        <dbReference type="PROSITE" id="PS50977"/>
    </source>
</evidence>
<sequence>MSRTSPQPGGPTRQRLIDVAIELFQRHSVAGTSLQMISDELGLTKSAIYHHFRTRDELLSAVMEPLIAEVEALVEAAESRRGARARADHLLVGYATLAASHREVVALLTGDPGVVALLRTRQEWADIVARQLRLFADVEPGLGGQVKAAVVMSGIASAAGVDYKGDYNDDGNSDGGGDFDEAALRDELIAAGRRTLGLRAPHGGG</sequence>
<feature type="DNA-binding region" description="H-T-H motif" evidence="2">
    <location>
        <begin position="33"/>
        <end position="52"/>
    </location>
</feature>
<dbReference type="SUPFAM" id="SSF46689">
    <property type="entry name" value="Homeodomain-like"/>
    <property type="match status" value="1"/>
</dbReference>
<dbReference type="RefSeq" id="WP_083142539.1">
    <property type="nucleotide sequence ID" value="NZ_MVID01000004.1"/>
</dbReference>